<dbReference type="SUPFAM" id="SSF158694">
    <property type="entry name" value="UraD-Like"/>
    <property type="match status" value="1"/>
</dbReference>
<dbReference type="PANTHER" id="PTHR43466:SF1">
    <property type="entry name" value="2-OXO-4-HYDROXY-4-CARBOXY-5-UREIDOIMIDAZOLINE DECARBOXYLASE-RELATED"/>
    <property type="match status" value="1"/>
</dbReference>
<comment type="pathway">
    <text evidence="2">Purine metabolism; urate degradation; (S)-allantoin from urate: step 3/3.</text>
</comment>
<dbReference type="Pfam" id="PF09349">
    <property type="entry name" value="OHCU_decarbox"/>
    <property type="match status" value="1"/>
</dbReference>
<dbReference type="GO" id="GO:0019628">
    <property type="term" value="P:urate catabolic process"/>
    <property type="evidence" value="ECO:0007669"/>
    <property type="project" value="TreeGrafter"/>
</dbReference>
<evidence type="ECO:0000256" key="5">
    <source>
        <dbReference type="ARBA" id="ARBA00022793"/>
    </source>
</evidence>
<dbReference type="Gene3D" id="1.10.3330.10">
    <property type="entry name" value="Oxo-4-hydroxy-4-carboxy-5-ureidoimidazoline decarboxylase"/>
    <property type="match status" value="1"/>
</dbReference>
<proteinExistence type="predicted"/>
<keyword evidence="5" id="KW-0210">Decarboxylase</keyword>
<organism evidence="8 9">
    <name type="scientific">Rhizobium lusitanum</name>
    <dbReference type="NCBI Taxonomy" id="293958"/>
    <lineage>
        <taxon>Bacteria</taxon>
        <taxon>Pseudomonadati</taxon>
        <taxon>Pseudomonadota</taxon>
        <taxon>Alphaproteobacteria</taxon>
        <taxon>Hyphomicrobiales</taxon>
        <taxon>Rhizobiaceae</taxon>
        <taxon>Rhizobium/Agrobacterium group</taxon>
        <taxon>Rhizobium</taxon>
    </lineage>
</organism>
<evidence type="ECO:0000313" key="9">
    <source>
        <dbReference type="Proteomes" id="UP000483035"/>
    </source>
</evidence>
<dbReference type="InterPro" id="IPR018020">
    <property type="entry name" value="OHCU_decarboxylase"/>
</dbReference>
<dbReference type="GO" id="GO:0051997">
    <property type="term" value="F:2-oxo-4-hydroxy-4-carboxy-5-ureidoimidazoline decarboxylase activity"/>
    <property type="evidence" value="ECO:0007669"/>
    <property type="project" value="UniProtKB-EC"/>
</dbReference>
<name>A0A6L9UCQ8_9HYPH</name>
<dbReference type="Proteomes" id="UP000483035">
    <property type="component" value="Unassembled WGS sequence"/>
</dbReference>
<sequence length="176" mass="19398">MMPIDQTAPDAGKASQSPGFDRAGFIEAFGACFRNGAFLAGRAFDSATVPLTEPDSIYAALRDQFHAASVAERLEVLKAYTPLDPAVKAVQIVENEQQSSGLRAMTAGQQARLLDLLPRYAEKFGFDVIFVVRNYSTASLLASLEERILDSYETELRTTYREVEQLAEILVRSRLS</sequence>
<protein>
    <recommendedName>
        <fullName evidence="3">2-oxo-4-hydroxy-4-carboxy-5-ureidoimidazoline decarboxylase</fullName>
        <ecNumber evidence="3">4.1.1.97</ecNumber>
    </recommendedName>
</protein>
<keyword evidence="6" id="KW-0456">Lyase</keyword>
<dbReference type="AlphaFoldDB" id="A0A6L9UCQ8"/>
<gene>
    <name evidence="8" type="ORF">GR212_21030</name>
</gene>
<dbReference type="EC" id="4.1.1.97" evidence="3"/>
<dbReference type="EMBL" id="WUEY01000010">
    <property type="protein sequence ID" value="NEI72072.1"/>
    <property type="molecule type" value="Genomic_DNA"/>
</dbReference>
<reference evidence="8 9" key="1">
    <citation type="submission" date="2019-12" db="EMBL/GenBank/DDBJ databases">
        <title>Rhizobium genotypes associated with high levels of biological nitrogen fixation by grain legumes in a temperate-maritime cropping system.</title>
        <authorList>
            <person name="Maluk M."/>
            <person name="Francesc Ferrando Molina F."/>
            <person name="Lopez Del Egido L."/>
            <person name="Lafos M."/>
            <person name="Langarica-Fuentes A."/>
            <person name="Gebre Yohannes G."/>
            <person name="Young M.W."/>
            <person name="Martin P."/>
            <person name="Gantlett R."/>
            <person name="Kenicer G."/>
            <person name="Hawes C."/>
            <person name="Begg G.S."/>
            <person name="Quilliam R.S."/>
            <person name="Squire G.R."/>
            <person name="Poole P.S."/>
            <person name="Young P.W."/>
            <person name="Iannetta P.M."/>
            <person name="James E.K."/>
        </authorList>
    </citation>
    <scope>NUCLEOTIDE SEQUENCE [LARGE SCALE GENOMIC DNA]</scope>
    <source>
        <strain evidence="8 9">JHI1118</strain>
    </source>
</reference>
<keyword evidence="4" id="KW-0659">Purine metabolism</keyword>
<evidence type="ECO:0000256" key="1">
    <source>
        <dbReference type="ARBA" id="ARBA00001163"/>
    </source>
</evidence>
<comment type="catalytic activity">
    <reaction evidence="1">
        <text>5-hydroxy-2-oxo-4-ureido-2,5-dihydro-1H-imidazole-5-carboxylate + H(+) = (S)-allantoin + CO2</text>
        <dbReference type="Rhea" id="RHEA:26301"/>
        <dbReference type="ChEBI" id="CHEBI:15378"/>
        <dbReference type="ChEBI" id="CHEBI:15678"/>
        <dbReference type="ChEBI" id="CHEBI:16526"/>
        <dbReference type="ChEBI" id="CHEBI:58639"/>
        <dbReference type="EC" id="4.1.1.97"/>
    </reaction>
</comment>
<dbReference type="PANTHER" id="PTHR43466">
    <property type="entry name" value="2-OXO-4-HYDROXY-4-CARBOXY-5-UREIDOIMIDAZOLINE DECARBOXYLASE-RELATED"/>
    <property type="match status" value="1"/>
</dbReference>
<feature type="domain" description="Oxo-4-hydroxy-4-carboxy-5-ureidoimidazoline decarboxylase" evidence="7">
    <location>
        <begin position="21"/>
        <end position="168"/>
    </location>
</feature>
<evidence type="ECO:0000256" key="3">
    <source>
        <dbReference type="ARBA" id="ARBA00012257"/>
    </source>
</evidence>
<dbReference type="InterPro" id="IPR036778">
    <property type="entry name" value="OHCU_decarboxylase_sf"/>
</dbReference>
<dbReference type="RefSeq" id="WP_163989028.1">
    <property type="nucleotide sequence ID" value="NZ_WUEY01000010.1"/>
</dbReference>
<accession>A0A6L9UCQ8</accession>
<evidence type="ECO:0000256" key="4">
    <source>
        <dbReference type="ARBA" id="ARBA00022631"/>
    </source>
</evidence>
<dbReference type="GO" id="GO:0006144">
    <property type="term" value="P:purine nucleobase metabolic process"/>
    <property type="evidence" value="ECO:0007669"/>
    <property type="project" value="UniProtKB-KW"/>
</dbReference>
<evidence type="ECO:0000256" key="2">
    <source>
        <dbReference type="ARBA" id="ARBA00004754"/>
    </source>
</evidence>
<evidence type="ECO:0000256" key="6">
    <source>
        <dbReference type="ARBA" id="ARBA00023239"/>
    </source>
</evidence>
<comment type="caution">
    <text evidence="8">The sequence shown here is derived from an EMBL/GenBank/DDBJ whole genome shotgun (WGS) entry which is preliminary data.</text>
</comment>
<evidence type="ECO:0000259" key="7">
    <source>
        <dbReference type="Pfam" id="PF09349"/>
    </source>
</evidence>
<evidence type="ECO:0000313" key="8">
    <source>
        <dbReference type="EMBL" id="NEI72072.1"/>
    </source>
</evidence>